<dbReference type="EMBL" id="JBBNAG010000005">
    <property type="protein sequence ID" value="KAK9133258.1"/>
    <property type="molecule type" value="Genomic_DNA"/>
</dbReference>
<feature type="compositionally biased region" description="Basic and acidic residues" evidence="1">
    <location>
        <begin position="160"/>
        <end position="176"/>
    </location>
</feature>
<evidence type="ECO:0000313" key="2">
    <source>
        <dbReference type="EMBL" id="KAK9133258.1"/>
    </source>
</evidence>
<protein>
    <submittedName>
        <fullName evidence="2">Uncharacterized protein</fullName>
    </submittedName>
</protein>
<reference evidence="2 3" key="1">
    <citation type="submission" date="2024-01" db="EMBL/GenBank/DDBJ databases">
        <title>Genome assemblies of Stephania.</title>
        <authorList>
            <person name="Yang L."/>
        </authorList>
    </citation>
    <scope>NUCLEOTIDE SEQUENCE [LARGE SCALE GENOMIC DNA]</scope>
    <source>
        <strain evidence="2">JXDWG</strain>
        <tissue evidence="2">Leaf</tissue>
    </source>
</reference>
<dbReference type="Proteomes" id="UP001419268">
    <property type="component" value="Unassembled WGS sequence"/>
</dbReference>
<feature type="compositionally biased region" description="Polar residues" evidence="1">
    <location>
        <begin position="1"/>
        <end position="10"/>
    </location>
</feature>
<feature type="region of interest" description="Disordered" evidence="1">
    <location>
        <begin position="99"/>
        <end position="176"/>
    </location>
</feature>
<gene>
    <name evidence="2" type="ORF">Scep_012786</name>
</gene>
<feature type="compositionally biased region" description="Basic and acidic residues" evidence="1">
    <location>
        <begin position="11"/>
        <end position="22"/>
    </location>
</feature>
<feature type="region of interest" description="Disordered" evidence="1">
    <location>
        <begin position="1"/>
        <end position="24"/>
    </location>
</feature>
<keyword evidence="3" id="KW-1185">Reference proteome</keyword>
<feature type="compositionally biased region" description="Gly residues" evidence="1">
    <location>
        <begin position="140"/>
        <end position="149"/>
    </location>
</feature>
<organism evidence="2 3">
    <name type="scientific">Stephania cephalantha</name>
    <dbReference type="NCBI Taxonomy" id="152367"/>
    <lineage>
        <taxon>Eukaryota</taxon>
        <taxon>Viridiplantae</taxon>
        <taxon>Streptophyta</taxon>
        <taxon>Embryophyta</taxon>
        <taxon>Tracheophyta</taxon>
        <taxon>Spermatophyta</taxon>
        <taxon>Magnoliopsida</taxon>
        <taxon>Ranunculales</taxon>
        <taxon>Menispermaceae</taxon>
        <taxon>Menispermoideae</taxon>
        <taxon>Cissampelideae</taxon>
        <taxon>Stephania</taxon>
    </lineage>
</organism>
<evidence type="ECO:0000313" key="3">
    <source>
        <dbReference type="Proteomes" id="UP001419268"/>
    </source>
</evidence>
<feature type="compositionally biased region" description="Polar residues" evidence="1">
    <location>
        <begin position="109"/>
        <end position="131"/>
    </location>
</feature>
<accession>A0AAP0JFR5</accession>
<sequence>MVQMWQSHNNETVEQRISESTRRTSRGVILHGQVNIKERIGYGVQKRIWCGCAVVATVDRIWCATMCSGGCASGGVVAQATRSSGLGVDADGADGAKARCSGNDAGDQQDATSVNSSDFGEPPTRTTSSSDGPDLETAAAGGGAGGWAGGRLADGLQADTRQHADGGDRRVQRTIA</sequence>
<comment type="caution">
    <text evidence="2">The sequence shown here is derived from an EMBL/GenBank/DDBJ whole genome shotgun (WGS) entry which is preliminary data.</text>
</comment>
<dbReference type="AlphaFoldDB" id="A0AAP0JFR5"/>
<proteinExistence type="predicted"/>
<name>A0AAP0JFR5_9MAGN</name>
<evidence type="ECO:0000256" key="1">
    <source>
        <dbReference type="SAM" id="MobiDB-lite"/>
    </source>
</evidence>